<evidence type="ECO:0000313" key="3">
    <source>
        <dbReference type="EMBL" id="MEN0641888.1"/>
    </source>
</evidence>
<dbReference type="PRINTS" id="PR00040">
    <property type="entry name" value="HTHMERR"/>
</dbReference>
<evidence type="ECO:0000256" key="1">
    <source>
        <dbReference type="ARBA" id="ARBA00023125"/>
    </source>
</evidence>
<protein>
    <submittedName>
        <fullName evidence="3">MerR family transcriptional regulator</fullName>
    </submittedName>
</protein>
<dbReference type="CDD" id="cd01109">
    <property type="entry name" value="HTH_YyaN"/>
    <property type="match status" value="1"/>
</dbReference>
<dbReference type="Pfam" id="PF13411">
    <property type="entry name" value="MerR_1"/>
    <property type="match status" value="1"/>
</dbReference>
<evidence type="ECO:0000313" key="4">
    <source>
        <dbReference type="Proteomes" id="UP001418796"/>
    </source>
</evidence>
<dbReference type="SMART" id="SM00422">
    <property type="entry name" value="HTH_MERR"/>
    <property type="match status" value="1"/>
</dbReference>
<proteinExistence type="predicted"/>
<organism evidence="3 4">
    <name type="scientific">Alkalicoccobacillus gibsonii</name>
    <dbReference type="NCBI Taxonomy" id="79881"/>
    <lineage>
        <taxon>Bacteria</taxon>
        <taxon>Bacillati</taxon>
        <taxon>Bacillota</taxon>
        <taxon>Bacilli</taxon>
        <taxon>Bacillales</taxon>
        <taxon>Bacillaceae</taxon>
        <taxon>Alkalicoccobacillus</taxon>
    </lineage>
</organism>
<dbReference type="Gene3D" id="1.10.1660.10">
    <property type="match status" value="1"/>
</dbReference>
<accession>A0ABU9VDB5</accession>
<dbReference type="EMBL" id="JBCITK010000001">
    <property type="protein sequence ID" value="MEN0641888.1"/>
    <property type="molecule type" value="Genomic_DNA"/>
</dbReference>
<evidence type="ECO:0000259" key="2">
    <source>
        <dbReference type="PROSITE" id="PS50937"/>
    </source>
</evidence>
<feature type="domain" description="HTH merR-type" evidence="2">
    <location>
        <begin position="1"/>
        <end position="72"/>
    </location>
</feature>
<name>A0ABU9VDB5_9BACI</name>
<keyword evidence="1" id="KW-0238">DNA-binding</keyword>
<dbReference type="InterPro" id="IPR047057">
    <property type="entry name" value="MerR_fam"/>
</dbReference>
<dbReference type="InterPro" id="IPR009061">
    <property type="entry name" value="DNA-bd_dom_put_sf"/>
</dbReference>
<sequence>MNDYSMNEIKEKLGLSASTLRYYEKEQLIPAITRDSSGNRRYTDTDLEWITFIKTLRDTDMPIRMIKEYVAMFQEGADTITARKTLMAAHAEKVQQEIDQKLASLKVLQKKVKYYDTIDRRKQRLSERAFHTQKNSSHT</sequence>
<reference evidence="3 4" key="1">
    <citation type="submission" date="2024-03" db="EMBL/GenBank/DDBJ databases">
        <title>Bacilli Hybrid Assemblies.</title>
        <authorList>
            <person name="Kovac J."/>
        </authorList>
    </citation>
    <scope>NUCLEOTIDE SEQUENCE [LARGE SCALE GENOMIC DNA]</scope>
    <source>
        <strain evidence="3 4">FSL R7-0666</strain>
    </source>
</reference>
<dbReference type="SUPFAM" id="SSF46955">
    <property type="entry name" value="Putative DNA-binding domain"/>
    <property type="match status" value="1"/>
</dbReference>
<dbReference type="PROSITE" id="PS50937">
    <property type="entry name" value="HTH_MERR_2"/>
    <property type="match status" value="1"/>
</dbReference>
<gene>
    <name evidence="3" type="ORF">MKY91_01775</name>
</gene>
<dbReference type="PANTHER" id="PTHR30204:SF98">
    <property type="entry name" value="HTH-TYPE TRANSCRIPTIONAL REGULATOR ADHR"/>
    <property type="match status" value="1"/>
</dbReference>
<comment type="caution">
    <text evidence="3">The sequence shown here is derived from an EMBL/GenBank/DDBJ whole genome shotgun (WGS) entry which is preliminary data.</text>
</comment>
<dbReference type="RefSeq" id="WP_343129062.1">
    <property type="nucleotide sequence ID" value="NZ_JBCITK010000001.1"/>
</dbReference>
<keyword evidence="4" id="KW-1185">Reference proteome</keyword>
<dbReference type="PANTHER" id="PTHR30204">
    <property type="entry name" value="REDOX-CYCLING DRUG-SENSING TRANSCRIPTIONAL ACTIVATOR SOXR"/>
    <property type="match status" value="1"/>
</dbReference>
<dbReference type="Proteomes" id="UP001418796">
    <property type="component" value="Unassembled WGS sequence"/>
</dbReference>
<dbReference type="InterPro" id="IPR000551">
    <property type="entry name" value="MerR-type_HTH_dom"/>
</dbReference>